<comment type="subcellular location">
    <subcellularLocation>
        <location evidence="1">Cell membrane</location>
        <topology evidence="1">Multi-pass membrane protein</topology>
    </subcellularLocation>
</comment>
<evidence type="ECO:0000313" key="11">
    <source>
        <dbReference type="Proteomes" id="UP000199065"/>
    </source>
</evidence>
<dbReference type="OrthoDB" id="9784366at2"/>
<reference evidence="10 11" key="1">
    <citation type="submission" date="2016-10" db="EMBL/GenBank/DDBJ databases">
        <authorList>
            <person name="de Groot N.N."/>
        </authorList>
    </citation>
    <scope>NUCLEOTIDE SEQUENCE [LARGE SCALE GENOMIC DNA]</scope>
    <source>
        <strain>J11</strain>
        <strain evidence="11">PG 39</strain>
    </source>
</reference>
<feature type="transmembrane region" description="Helical" evidence="9">
    <location>
        <begin position="12"/>
        <end position="38"/>
    </location>
</feature>
<dbReference type="Proteomes" id="UP000199065">
    <property type="component" value="Unassembled WGS sequence"/>
</dbReference>
<keyword evidence="6 9" id="KW-1133">Transmembrane helix</keyword>
<name>A0A1I2RZ59_9CORY</name>
<gene>
    <name evidence="10" type="ORF">SAMN05660282_00977</name>
</gene>
<proteinExistence type="inferred from homology"/>
<evidence type="ECO:0000256" key="1">
    <source>
        <dbReference type="ARBA" id="ARBA00004651"/>
    </source>
</evidence>
<evidence type="ECO:0000256" key="6">
    <source>
        <dbReference type="ARBA" id="ARBA00022989"/>
    </source>
</evidence>
<evidence type="ECO:0000256" key="9">
    <source>
        <dbReference type="SAM" id="Phobius"/>
    </source>
</evidence>
<dbReference type="STRING" id="185761.SAMN05660282_00977"/>
<dbReference type="RefSeq" id="WP_092284987.1">
    <property type="nucleotide sequence ID" value="NZ_FOPJ01000004.1"/>
</dbReference>
<evidence type="ECO:0000256" key="8">
    <source>
        <dbReference type="SAM" id="MobiDB-lite"/>
    </source>
</evidence>
<feature type="transmembrane region" description="Helical" evidence="9">
    <location>
        <begin position="243"/>
        <end position="269"/>
    </location>
</feature>
<evidence type="ECO:0000256" key="3">
    <source>
        <dbReference type="ARBA" id="ARBA00022448"/>
    </source>
</evidence>
<dbReference type="InterPro" id="IPR002549">
    <property type="entry name" value="AI-2E-like"/>
</dbReference>
<evidence type="ECO:0000256" key="5">
    <source>
        <dbReference type="ARBA" id="ARBA00022692"/>
    </source>
</evidence>
<dbReference type="Pfam" id="PF01594">
    <property type="entry name" value="AI-2E_transport"/>
    <property type="match status" value="1"/>
</dbReference>
<keyword evidence="3" id="KW-0813">Transport</keyword>
<keyword evidence="5 9" id="KW-0812">Transmembrane</keyword>
<dbReference type="PANTHER" id="PTHR21716:SF53">
    <property type="entry name" value="PERMEASE PERM-RELATED"/>
    <property type="match status" value="1"/>
</dbReference>
<accession>A0A1I2RZ59</accession>
<keyword evidence="7 9" id="KW-0472">Membrane</keyword>
<feature type="transmembrane region" description="Helical" evidence="9">
    <location>
        <begin position="154"/>
        <end position="180"/>
    </location>
</feature>
<comment type="similarity">
    <text evidence="2">Belongs to the autoinducer-2 exporter (AI-2E) (TC 2.A.86) family.</text>
</comment>
<evidence type="ECO:0000256" key="2">
    <source>
        <dbReference type="ARBA" id="ARBA00009773"/>
    </source>
</evidence>
<feature type="region of interest" description="Disordered" evidence="8">
    <location>
        <begin position="375"/>
        <end position="395"/>
    </location>
</feature>
<dbReference type="AlphaFoldDB" id="A0A1I2RZ59"/>
<keyword evidence="4" id="KW-1003">Cell membrane</keyword>
<evidence type="ECO:0000313" key="10">
    <source>
        <dbReference type="EMBL" id="SFG45914.1"/>
    </source>
</evidence>
<dbReference type="EMBL" id="FOPJ01000004">
    <property type="protein sequence ID" value="SFG45914.1"/>
    <property type="molecule type" value="Genomic_DNA"/>
</dbReference>
<protein>
    <submittedName>
        <fullName evidence="10">Predicted PurR-regulated permease PerM</fullName>
    </submittedName>
</protein>
<organism evidence="10 11">
    <name type="scientific">Corynebacterium spheniscorum</name>
    <dbReference type="NCBI Taxonomy" id="185761"/>
    <lineage>
        <taxon>Bacteria</taxon>
        <taxon>Bacillati</taxon>
        <taxon>Actinomycetota</taxon>
        <taxon>Actinomycetes</taxon>
        <taxon>Mycobacteriales</taxon>
        <taxon>Corynebacteriaceae</taxon>
        <taxon>Corynebacterium</taxon>
    </lineage>
</organism>
<dbReference type="GO" id="GO:0055085">
    <property type="term" value="P:transmembrane transport"/>
    <property type="evidence" value="ECO:0007669"/>
    <property type="project" value="TreeGrafter"/>
</dbReference>
<sequence>MKASWLERLRRDIPYPVVLTAVWSLCAMIIAAGGWVAANAIGRLRIVIIPLAIALLLAAMLAPVVRMLRQRAHLPAAAAALVAEFGLIAIVATGFITAGTQFALGMNNLWNSAAEGLDQFNQWLVEGPLHTDPVNFNFFDSVPSSATSNLASSALLVGATTADLLAGAFICLIALFFFLLQGESIWRFLLNFAPKDNRQKFHEAMRRGWVSLGAYARMQLGVAAINAVGIGLGALVLKLPLVIPITVVVFLCSFVPIVGALVSGVFAVLIAFVDGGLWMAVIMTIVVIVVHFVEAHLLQPFLMGHAVSVHPLAVIVVVAAGTYLFKLPGALFAVPLTALLNSAVRYTVGKDPFPQLGTQPVENLGTRKPTIKVHTRPMKFPGTDSDAEEAQSTST</sequence>
<feature type="transmembrane region" description="Helical" evidence="9">
    <location>
        <begin position="215"/>
        <end position="237"/>
    </location>
</feature>
<feature type="transmembrane region" description="Helical" evidence="9">
    <location>
        <begin position="276"/>
        <end position="293"/>
    </location>
</feature>
<feature type="transmembrane region" description="Helical" evidence="9">
    <location>
        <begin position="313"/>
        <end position="340"/>
    </location>
</feature>
<dbReference type="GO" id="GO:0005886">
    <property type="term" value="C:plasma membrane"/>
    <property type="evidence" value="ECO:0007669"/>
    <property type="project" value="UniProtKB-SubCell"/>
</dbReference>
<keyword evidence="11" id="KW-1185">Reference proteome</keyword>
<evidence type="ECO:0000256" key="4">
    <source>
        <dbReference type="ARBA" id="ARBA00022475"/>
    </source>
</evidence>
<feature type="transmembrane region" description="Helical" evidence="9">
    <location>
        <begin position="77"/>
        <end position="104"/>
    </location>
</feature>
<dbReference type="PANTHER" id="PTHR21716">
    <property type="entry name" value="TRANSMEMBRANE PROTEIN"/>
    <property type="match status" value="1"/>
</dbReference>
<evidence type="ECO:0000256" key="7">
    <source>
        <dbReference type="ARBA" id="ARBA00023136"/>
    </source>
</evidence>
<feature type="transmembrane region" description="Helical" evidence="9">
    <location>
        <begin position="44"/>
        <end position="65"/>
    </location>
</feature>